<evidence type="ECO:0008006" key="3">
    <source>
        <dbReference type="Google" id="ProtNLM"/>
    </source>
</evidence>
<gene>
    <name evidence="1" type="ORF">A9Q02_18380</name>
</gene>
<protein>
    <recommendedName>
        <fullName evidence="3">FlgD Ig-like domain-containing protein</fullName>
    </recommendedName>
</protein>
<comment type="caution">
    <text evidence="1">The sequence shown here is derived from an EMBL/GenBank/DDBJ whole genome shotgun (WGS) entry which is preliminary data.</text>
</comment>
<accession>A0A2H3L5A4</accession>
<evidence type="ECO:0000313" key="2">
    <source>
        <dbReference type="Proteomes" id="UP000220922"/>
    </source>
</evidence>
<dbReference type="RefSeq" id="WP_097654462.1">
    <property type="nucleotide sequence ID" value="NZ_LYXE01000146.1"/>
</dbReference>
<keyword evidence="2" id="KW-1185">Reference proteome</keyword>
<name>A0A2H3L5A4_9CHLR</name>
<dbReference type="AlphaFoldDB" id="A0A2H3L5A4"/>
<sequence>MMSQNNRNVSVVIAVVLMLFVAVLVATRQGEGRATAVPAGYQLLAEVDLSDGPFADAVVGELLVGETAVTHLRLSLPNLDTPRFTLRLQAENGEPYTVLHAENYRTNQDGGGDWEETLPPGAYQLRLTAAQSAGHVTISHRAQPTN</sequence>
<reference evidence="1 2" key="1">
    <citation type="submission" date="2016-05" db="EMBL/GenBank/DDBJ databases">
        <authorList>
            <person name="Lavstsen T."/>
            <person name="Jespersen J.S."/>
        </authorList>
    </citation>
    <scope>NUCLEOTIDE SEQUENCE [LARGE SCALE GENOMIC DNA]</scope>
    <source>
        <strain evidence="1 2">B7-9</strain>
    </source>
</reference>
<proteinExistence type="predicted"/>
<evidence type="ECO:0000313" key="1">
    <source>
        <dbReference type="EMBL" id="PDV97420.1"/>
    </source>
</evidence>
<dbReference type="EMBL" id="LYXE01000146">
    <property type="protein sequence ID" value="PDV97420.1"/>
    <property type="molecule type" value="Genomic_DNA"/>
</dbReference>
<organism evidence="1 2">
    <name type="scientific">Candidatus Chloroploca asiatica</name>
    <dbReference type="NCBI Taxonomy" id="1506545"/>
    <lineage>
        <taxon>Bacteria</taxon>
        <taxon>Bacillati</taxon>
        <taxon>Chloroflexota</taxon>
        <taxon>Chloroflexia</taxon>
        <taxon>Chloroflexales</taxon>
        <taxon>Chloroflexineae</taxon>
        <taxon>Oscillochloridaceae</taxon>
        <taxon>Candidatus Chloroploca</taxon>
    </lineage>
</organism>
<dbReference type="Proteomes" id="UP000220922">
    <property type="component" value="Unassembled WGS sequence"/>
</dbReference>